<evidence type="ECO:0000313" key="2">
    <source>
        <dbReference type="EMBL" id="KIA92757.1"/>
    </source>
</evidence>
<dbReference type="InterPro" id="IPR045619">
    <property type="entry name" value="DUF6443"/>
</dbReference>
<sequence length="1161" mass="126294">MGRPVQSIAVGASPSGKDIVQPMVYDNLGRQVTGYLPYASSNASGTFRTNAILEQSGFYATSGQKTAVDANPYSQQLFDNSPMQRILQAGSVGSGFQIGEHQNSFTYRTNLSSETIRRWNADGSANGSFDAGTLSVNGGTDGENSQTVTYTDNSGRTILKKQLLDQGGTTWLETYYVYDDLGQLVFIVPPKAVALMGSYGNYSLQQPDVQKLLFIYVYDERGRPVERTAPGGGTSYLVYDPFDRLVLAQDANLRAQQKWNYIKYDSRNTAIIQGIYYNSSYTSRASMQGFVNGLSYANTYEERNGNGSLGYYTNNCFPVSDTEPLAYGYYDDYDLDGNGSADYAYQGQGMAGEAGQGSYTNGLPTMIRKRTVGSGLSNIWLTTVMFYDAKGRLIQSQGNNQLNTAVNSFSTTVADFTGKALRSRVVQVAAVTTVVQTEYSYDHRDRLKTVDESYNGGTPIRTGAYEYNELGQLIDRKLHSTNGGASYLQSVDYRYNIRGQITSINNSSLVVDDRNDDSNDVFGMDLLYNQSDSGIGNSAYFNGALAAVKWKVNAAGVVTGNERSYKFTYDKLLRLNAANYAERSGGGSWDNNGAFDEKNISYDLNGNILTLQRNALLSGSIAAVDDLNYSYDGNRLSNVSDGSGGSYGVFGFKNLTGSGTGYDYDASGNMTSDAKKGINLDYNVLNLTDKVTVTTAVGRYVTYTYDAGGGLIRKQAFDNNSLVKTTDYIGGFVYEDNALAYFGMAEGRVRNNSGTLKPEYMIKDQQGNVRVSFEEQGGVAVVRQENSYYPFGLTMPGSVTPTAANKKLYNGGSEWQNDFGDLPDLQQTFYRMYDAAVGRFIGADPIAEASESMTVYQYALNNPLIFNDPLGDKADYSAYWNNVISQMQSGYSGHYSASSGWSTYGSAEEAFYAGAENMQSNRQWGLYSKWATDYVSAAEEYNRRVGDGAHVTTDIKEGFIQTTAWYRDANGNKTTVDGNSAYGIIFKVGTSPNEGSPGRKGVGQPGLVESMIPIWGNGRAAIDHYQNGEYWQAAAYSALAVSDVFMVKAAIVAVSKGAVSAATVGLVSAAAENTAPRSISSISAHAVDQAITRGFRSPDILKIVREGTATMGRSKFGNAQWRYMLNGNTVIVNAEKNRVITMFSTAAGSANKYGAGWLRSF</sequence>
<keyword evidence="3" id="KW-1185">Reference proteome</keyword>
<organism evidence="2 3">
    <name type="scientific">Pedobacter kyungheensis</name>
    <dbReference type="NCBI Taxonomy" id="1069985"/>
    <lineage>
        <taxon>Bacteria</taxon>
        <taxon>Pseudomonadati</taxon>
        <taxon>Bacteroidota</taxon>
        <taxon>Sphingobacteriia</taxon>
        <taxon>Sphingobacteriales</taxon>
        <taxon>Sphingobacteriaceae</taxon>
        <taxon>Pedobacter</taxon>
    </lineage>
</organism>
<dbReference type="AlphaFoldDB" id="A0A0C1FIG5"/>
<dbReference type="NCBIfam" id="TIGR03696">
    <property type="entry name" value="Rhs_assc_core"/>
    <property type="match status" value="1"/>
</dbReference>
<protein>
    <recommendedName>
        <fullName evidence="1">DUF6443 domain-containing protein</fullName>
    </recommendedName>
</protein>
<evidence type="ECO:0000259" key="1">
    <source>
        <dbReference type="Pfam" id="PF20041"/>
    </source>
</evidence>
<dbReference type="Gene3D" id="2.180.10.10">
    <property type="entry name" value="RHS repeat-associated core"/>
    <property type="match status" value="1"/>
</dbReference>
<dbReference type="InterPro" id="IPR022385">
    <property type="entry name" value="Rhs_assc_core"/>
</dbReference>
<dbReference type="Proteomes" id="UP000031246">
    <property type="component" value="Unassembled WGS sequence"/>
</dbReference>
<dbReference type="Pfam" id="PF20041">
    <property type="entry name" value="DUF6443"/>
    <property type="match status" value="1"/>
</dbReference>
<comment type="caution">
    <text evidence="2">The sequence shown here is derived from an EMBL/GenBank/DDBJ whole genome shotgun (WGS) entry which is preliminary data.</text>
</comment>
<gene>
    <name evidence="2" type="ORF">OC25_15285</name>
</gene>
<accession>A0A0C1FIG5</accession>
<dbReference type="EMBL" id="JSYN01000018">
    <property type="protein sequence ID" value="KIA92757.1"/>
    <property type="molecule type" value="Genomic_DNA"/>
</dbReference>
<name>A0A0C1FIG5_9SPHI</name>
<feature type="domain" description="DUF6443" evidence="1">
    <location>
        <begin position="1"/>
        <end position="109"/>
    </location>
</feature>
<evidence type="ECO:0000313" key="3">
    <source>
        <dbReference type="Proteomes" id="UP000031246"/>
    </source>
</evidence>
<proteinExistence type="predicted"/>
<reference evidence="2 3" key="1">
    <citation type="submission" date="2014-10" db="EMBL/GenBank/DDBJ databases">
        <title>Pedobacter Kyungheensis.</title>
        <authorList>
            <person name="Anderson B.M."/>
            <person name="Newman J.D."/>
        </authorList>
    </citation>
    <scope>NUCLEOTIDE SEQUENCE [LARGE SCALE GENOMIC DNA]</scope>
    <source>
        <strain evidence="2 3">KACC 16221</strain>
    </source>
</reference>